<dbReference type="Proteomes" id="UP000250235">
    <property type="component" value="Unassembled WGS sequence"/>
</dbReference>
<gene>
    <name evidence="2" type="ORF">F511_04263</name>
</gene>
<reference evidence="2 3" key="1">
    <citation type="journal article" date="2015" name="Proc. Natl. Acad. Sci. U.S.A.">
        <title>The resurrection genome of Boea hygrometrica: A blueprint for survival of dehydration.</title>
        <authorList>
            <person name="Xiao L."/>
            <person name="Yang G."/>
            <person name="Zhang L."/>
            <person name="Yang X."/>
            <person name="Zhao S."/>
            <person name="Ji Z."/>
            <person name="Zhou Q."/>
            <person name="Hu M."/>
            <person name="Wang Y."/>
            <person name="Chen M."/>
            <person name="Xu Y."/>
            <person name="Jin H."/>
            <person name="Xiao X."/>
            <person name="Hu G."/>
            <person name="Bao F."/>
            <person name="Hu Y."/>
            <person name="Wan P."/>
            <person name="Li L."/>
            <person name="Deng X."/>
            <person name="Kuang T."/>
            <person name="Xiang C."/>
            <person name="Zhu J.K."/>
            <person name="Oliver M.J."/>
            <person name="He Y."/>
        </authorList>
    </citation>
    <scope>NUCLEOTIDE SEQUENCE [LARGE SCALE GENOMIC DNA]</scope>
    <source>
        <strain evidence="3">cv. XS01</strain>
    </source>
</reference>
<evidence type="ECO:0000313" key="2">
    <source>
        <dbReference type="EMBL" id="KZV49955.1"/>
    </source>
</evidence>
<organism evidence="2 3">
    <name type="scientific">Dorcoceras hygrometricum</name>
    <dbReference type="NCBI Taxonomy" id="472368"/>
    <lineage>
        <taxon>Eukaryota</taxon>
        <taxon>Viridiplantae</taxon>
        <taxon>Streptophyta</taxon>
        <taxon>Embryophyta</taxon>
        <taxon>Tracheophyta</taxon>
        <taxon>Spermatophyta</taxon>
        <taxon>Magnoliopsida</taxon>
        <taxon>eudicotyledons</taxon>
        <taxon>Gunneridae</taxon>
        <taxon>Pentapetalae</taxon>
        <taxon>asterids</taxon>
        <taxon>lamiids</taxon>
        <taxon>Lamiales</taxon>
        <taxon>Gesneriaceae</taxon>
        <taxon>Didymocarpoideae</taxon>
        <taxon>Trichosporeae</taxon>
        <taxon>Loxocarpinae</taxon>
        <taxon>Dorcoceras</taxon>
    </lineage>
</organism>
<accession>A0A2Z7CUD2</accession>
<keyword evidence="3" id="KW-1185">Reference proteome</keyword>
<protein>
    <submittedName>
        <fullName evidence="2">Poly(A)-specific ribonuclease PARN</fullName>
    </submittedName>
</protein>
<feature type="region of interest" description="Disordered" evidence="1">
    <location>
        <begin position="141"/>
        <end position="163"/>
    </location>
</feature>
<feature type="compositionally biased region" description="Polar residues" evidence="1">
    <location>
        <begin position="147"/>
        <end position="163"/>
    </location>
</feature>
<name>A0A2Z7CUD2_9LAMI</name>
<evidence type="ECO:0000313" key="3">
    <source>
        <dbReference type="Proteomes" id="UP000250235"/>
    </source>
</evidence>
<evidence type="ECO:0000256" key="1">
    <source>
        <dbReference type="SAM" id="MobiDB-lite"/>
    </source>
</evidence>
<sequence>MHSQSAGGNHRSMIFRCDNLPTITVQLSSGATTQPATTSMIAFPLSGVTTQPVNHAASSTRASIKFSLNISCRTQLQQPAQSAALLDLQEFNRRYLRPNFESSKEQKNHWTTIVKMLEPATPSCSLNSSIQVSKLVSIESPKEDELSATNLAPNDGENQQQSQ</sequence>
<dbReference type="EMBL" id="KQ992604">
    <property type="protein sequence ID" value="KZV49955.1"/>
    <property type="molecule type" value="Genomic_DNA"/>
</dbReference>
<dbReference type="AlphaFoldDB" id="A0A2Z7CUD2"/>
<proteinExistence type="predicted"/>